<evidence type="ECO:0000313" key="2">
    <source>
        <dbReference type="EMBL" id="PWF26532.1"/>
    </source>
</evidence>
<protein>
    <submittedName>
        <fullName evidence="2">Type II toxin-antitoxin system prevent-host-death family antitoxin</fullName>
    </submittedName>
</protein>
<comment type="caution">
    <text evidence="2">The sequence shown here is derived from an EMBL/GenBank/DDBJ whole genome shotgun (WGS) entry which is preliminary data.</text>
</comment>
<dbReference type="SUPFAM" id="SSF143120">
    <property type="entry name" value="YefM-like"/>
    <property type="match status" value="1"/>
</dbReference>
<dbReference type="OrthoDB" id="4419580at2"/>
<gene>
    <name evidence="2" type="ORF">DD236_06690</name>
</gene>
<dbReference type="Proteomes" id="UP000245283">
    <property type="component" value="Unassembled WGS sequence"/>
</dbReference>
<sequence>MGEVGIRALKQNASEVVARAVGGEVLTVTDRGRPVALLSGLRGGAIDRLAARGARMPQADIKEFVSPQLPDGLSQVVEDMREEERY</sequence>
<accession>A0A2V1K5F1</accession>
<dbReference type="NCBIfam" id="TIGR01552">
    <property type="entry name" value="phd_fam"/>
    <property type="match status" value="1"/>
</dbReference>
<organism evidence="2 3">
    <name type="scientific">Ancrocorticia populi</name>
    <dbReference type="NCBI Taxonomy" id="2175228"/>
    <lineage>
        <taxon>Bacteria</taxon>
        <taxon>Bacillati</taxon>
        <taxon>Actinomycetota</taxon>
        <taxon>Actinomycetes</taxon>
        <taxon>Actinomycetales</taxon>
        <taxon>Actinomycetaceae</taxon>
        <taxon>Ancrocorticia</taxon>
    </lineage>
</organism>
<keyword evidence="3" id="KW-1185">Reference proteome</keyword>
<proteinExistence type="inferred from homology"/>
<evidence type="ECO:0000313" key="3">
    <source>
        <dbReference type="Proteomes" id="UP000245283"/>
    </source>
</evidence>
<dbReference type="AlphaFoldDB" id="A0A2V1K5F1"/>
<dbReference type="EMBL" id="QETB01000003">
    <property type="protein sequence ID" value="PWF26532.1"/>
    <property type="molecule type" value="Genomic_DNA"/>
</dbReference>
<dbReference type="RefSeq" id="WP_109093605.1">
    <property type="nucleotide sequence ID" value="NZ_QETB01000003.1"/>
</dbReference>
<evidence type="ECO:0000256" key="1">
    <source>
        <dbReference type="ARBA" id="ARBA00009981"/>
    </source>
</evidence>
<reference evidence="3" key="1">
    <citation type="submission" date="2018-05" db="EMBL/GenBank/DDBJ databases">
        <authorList>
            <person name="Li Y."/>
        </authorList>
    </citation>
    <scope>NUCLEOTIDE SEQUENCE [LARGE SCALE GENOMIC DNA]</scope>
    <source>
        <strain evidence="3">sk1b4</strain>
    </source>
</reference>
<dbReference type="Gene3D" id="3.40.1620.10">
    <property type="entry name" value="YefM-like domain"/>
    <property type="match status" value="1"/>
</dbReference>
<comment type="similarity">
    <text evidence="1">Belongs to the phD/YefM antitoxin family.</text>
</comment>
<name>A0A2V1K5F1_9ACTO</name>
<dbReference type="InterPro" id="IPR036165">
    <property type="entry name" value="YefM-like_sf"/>
</dbReference>